<dbReference type="InterPro" id="IPR025665">
    <property type="entry name" value="Beta-barrel_OMP_2"/>
</dbReference>
<evidence type="ECO:0000313" key="2">
    <source>
        <dbReference type="EMBL" id="PWB08828.1"/>
    </source>
</evidence>
<keyword evidence="3" id="KW-1185">Reference proteome</keyword>
<gene>
    <name evidence="2" type="ORF">C5O25_02795</name>
</gene>
<comment type="caution">
    <text evidence="2">The sequence shown here is derived from an EMBL/GenBank/DDBJ whole genome shotgun (WGS) entry which is preliminary data.</text>
</comment>
<proteinExistence type="predicted"/>
<dbReference type="Pfam" id="PF13568">
    <property type="entry name" value="OMP_b-brl_2"/>
    <property type="match status" value="1"/>
</dbReference>
<evidence type="ECO:0000313" key="3">
    <source>
        <dbReference type="Proteomes" id="UP000244925"/>
    </source>
</evidence>
<accession>A0A2V1J0B5</accession>
<reference evidence="3" key="1">
    <citation type="submission" date="2018-02" db="EMBL/GenBank/DDBJ databases">
        <authorList>
            <person name="Clavel T."/>
            <person name="Strowig T."/>
        </authorList>
    </citation>
    <scope>NUCLEOTIDE SEQUENCE [LARGE SCALE GENOMIC DNA]</scope>
    <source>
        <strain evidence="3">DSM 100764</strain>
    </source>
</reference>
<dbReference type="AlphaFoldDB" id="A0A2V1J0B5"/>
<feature type="domain" description="Outer membrane protein beta-barrel" evidence="1">
    <location>
        <begin position="72"/>
        <end position="238"/>
    </location>
</feature>
<protein>
    <submittedName>
        <fullName evidence="2">PorT family protein</fullName>
    </submittedName>
</protein>
<organism evidence="2 3">
    <name type="scientific">Paramuribaculum intestinale</name>
    <dbReference type="NCBI Taxonomy" id="2094151"/>
    <lineage>
        <taxon>Bacteria</taxon>
        <taxon>Pseudomonadati</taxon>
        <taxon>Bacteroidota</taxon>
        <taxon>Bacteroidia</taxon>
        <taxon>Bacteroidales</taxon>
        <taxon>Muribaculaceae</taxon>
        <taxon>Paramuribaculum</taxon>
    </lineage>
</organism>
<evidence type="ECO:0000259" key="1">
    <source>
        <dbReference type="Pfam" id="PF13568"/>
    </source>
</evidence>
<name>A0A2V1J0B5_9BACT</name>
<sequence length="273" mass="30769">MKNVESAATAFIKKDKIRFSDNTCNIAHYGTLSIVMDVIRKTLLSIAAFTAATAGAADFGHGPLNRPYSDGRAWHLGFSVGVHAQDLSLTHSGYITDDGRTWFMDQPSHSPGFCVGGLIDMRLNDYFNLRIAPGLWMGNREIKMLDTTTGEEQKQNMKSTFVVVPVDIKFSSVRYLNSRPYITAGIMPAVDVAKKRNDFIKLKPADIYLTMGLGCDFYLPYFKLNPEIRFCLGLTDVLQRRRPDLADDPQRMDITRSLLKARSKMIVLTFYFE</sequence>
<dbReference type="Proteomes" id="UP000244925">
    <property type="component" value="Unassembled WGS sequence"/>
</dbReference>
<dbReference type="EMBL" id="PUBV01000004">
    <property type="protein sequence ID" value="PWB08828.1"/>
    <property type="molecule type" value="Genomic_DNA"/>
</dbReference>